<name>A0A6J5MSK4_9CAUD</name>
<sequence>MGKGNVFEAPLRAVLAETMEQARLAERAATQEVPPTGSGTGTVTSVALTMPAIFSVTGSPVTAAGTLDAALANQSANRVFAGPIGGGAAAPTFRALVAADIPALSYGTGTVTSVALSLPAIFTVSGSPITGSGTLTGTLATQTANTIWAGPTTGAAAAPTFRAMVAADVPNSLITYAKIQNMTTARLLGRTTAGSGVVEEISVGSGLTLSGGVLDAVGGATITGSGTDTYLTRWTGASSIGNSTLYLSSGKIVSASSDSGLKVVRTGADASSDNSADAPNGYTATMSNLAVDRDGGGSIVHRAGFSSDSLTEKTRVYGHLTWQTDATYDIGASGANRPRDAYLSRSLYAASIKLLGSGSGTATITPPAVAGTPTLTLPTSTGTLALTSDIPAAGAVSTKTADYTTVAADGTILVSPSTAAITIDLLNPAAYSGKIVYYKHIGTLAYYVRLVARVGTVETAHAVNLAPNANYAAVGLQSDGTQWWIISAVGSYTLTPALGALWALNWHGQGSGFAGAGINRQRAFGRGKQYLFGQSFGGR</sequence>
<proteinExistence type="predicted"/>
<evidence type="ECO:0000313" key="1">
    <source>
        <dbReference type="EMBL" id="CAB4147910.1"/>
    </source>
</evidence>
<gene>
    <name evidence="1" type="ORF">UFOVP505_56</name>
</gene>
<reference evidence="1" key="1">
    <citation type="submission" date="2020-04" db="EMBL/GenBank/DDBJ databases">
        <authorList>
            <person name="Chiriac C."/>
            <person name="Salcher M."/>
            <person name="Ghai R."/>
            <person name="Kavagutti S V."/>
        </authorList>
    </citation>
    <scope>NUCLEOTIDE SEQUENCE</scope>
</reference>
<dbReference type="EMBL" id="LR796475">
    <property type="protein sequence ID" value="CAB4147910.1"/>
    <property type="molecule type" value="Genomic_DNA"/>
</dbReference>
<accession>A0A6J5MSK4</accession>
<evidence type="ECO:0008006" key="2">
    <source>
        <dbReference type="Google" id="ProtNLM"/>
    </source>
</evidence>
<protein>
    <recommendedName>
        <fullName evidence="2">Bacteriophage lambda, Stf, side tail fibre-repeat-2</fullName>
    </recommendedName>
</protein>
<organism evidence="1">
    <name type="scientific">uncultured Caudovirales phage</name>
    <dbReference type="NCBI Taxonomy" id="2100421"/>
    <lineage>
        <taxon>Viruses</taxon>
        <taxon>Duplodnaviria</taxon>
        <taxon>Heunggongvirae</taxon>
        <taxon>Uroviricota</taxon>
        <taxon>Caudoviricetes</taxon>
        <taxon>Peduoviridae</taxon>
        <taxon>Maltschvirus</taxon>
        <taxon>Maltschvirus maltsch</taxon>
    </lineage>
</organism>